<dbReference type="AlphaFoldDB" id="A0AAQ3PVL0"/>
<evidence type="ECO:0000256" key="1">
    <source>
        <dbReference type="SAM" id="MobiDB-lite"/>
    </source>
</evidence>
<dbReference type="SUPFAM" id="SSF52047">
    <property type="entry name" value="RNI-like"/>
    <property type="match status" value="1"/>
</dbReference>
<reference evidence="3 4" key="1">
    <citation type="submission" date="2024-02" db="EMBL/GenBank/DDBJ databases">
        <title>High-quality chromosome-scale genome assembly of Pensacola bahiagrass (Paspalum notatum Flugge var. saurae).</title>
        <authorList>
            <person name="Vega J.M."/>
            <person name="Podio M."/>
            <person name="Orjuela J."/>
            <person name="Siena L.A."/>
            <person name="Pessino S.C."/>
            <person name="Combes M.C."/>
            <person name="Mariac C."/>
            <person name="Albertini E."/>
            <person name="Pupilli F."/>
            <person name="Ortiz J.P.A."/>
            <person name="Leblanc O."/>
        </authorList>
    </citation>
    <scope>NUCLEOTIDE SEQUENCE [LARGE SCALE GENOMIC DNA]</scope>
    <source>
        <strain evidence="3">R1</strain>
        <tissue evidence="3">Leaf</tissue>
    </source>
</reference>
<accession>A0AAQ3PVL0</accession>
<feature type="region of interest" description="Disordered" evidence="1">
    <location>
        <begin position="14"/>
        <end position="42"/>
    </location>
</feature>
<dbReference type="EMBL" id="CP144745">
    <property type="protein sequence ID" value="WVZ53524.1"/>
    <property type="molecule type" value="Genomic_DNA"/>
</dbReference>
<name>A0AAQ3PVL0_PASNO</name>
<dbReference type="SUPFAM" id="SSF81383">
    <property type="entry name" value="F-box domain"/>
    <property type="match status" value="1"/>
</dbReference>
<dbReference type="CDD" id="cd22160">
    <property type="entry name" value="F-box_AtFBL13-like"/>
    <property type="match status" value="1"/>
</dbReference>
<sequence length="499" mass="56799">RPFVAQRLSLQASPLRKSSGPLSPWARAAGGGRRRAAEPATGELHRRSAARHLFDEMDPGREGARIKRRAVEGDVDLFSKLPDDLLRHVLSYLPSRKAVQTCVLGRRWRHQWKELRSLRVTNDKDFDNANHLNKFVNYLLVLRNRSSKLDVVDIKTYQGDDEDWEEEFRYIDVWIRRALELEVKALRVCHHSYWILDEESTMIKCLLPNTPIASTHLVKLELIHVKLKDHALDFSRCPALKYLKMVFCNLSANKIVSLSLKYLSFTYCKFKKIRTRISTPRLISLELVDCLGRTPFLESMPLLVSAFVRLTKCSDCCSNNYEIGGCGTDSCEGCTGGNIGNNSCVLLQGLSSSAHLELTAKPTVFIFRKDLTYCPVFSKLKTLLLNDWCITVGLDPLICFIQHSPALEKLILQLPEIHEDLKDMGVSYDIKKQSFVSKNLTVEVKCHEQDGLVHKILEVLSSCGIPNEKIKILPPARQIRSRCNNPWPPGSLSFEQERT</sequence>
<evidence type="ECO:0000259" key="2">
    <source>
        <dbReference type="Pfam" id="PF00646"/>
    </source>
</evidence>
<evidence type="ECO:0000313" key="3">
    <source>
        <dbReference type="EMBL" id="WVZ53524.1"/>
    </source>
</evidence>
<dbReference type="Gene3D" id="3.80.10.10">
    <property type="entry name" value="Ribonuclease Inhibitor"/>
    <property type="match status" value="1"/>
</dbReference>
<dbReference type="PANTHER" id="PTHR34223">
    <property type="entry name" value="OS11G0201299 PROTEIN"/>
    <property type="match status" value="1"/>
</dbReference>
<dbReference type="Pfam" id="PF00646">
    <property type="entry name" value="F-box"/>
    <property type="match status" value="1"/>
</dbReference>
<feature type="domain" description="F-box" evidence="2">
    <location>
        <begin position="78"/>
        <end position="117"/>
    </location>
</feature>
<dbReference type="InterPro" id="IPR036047">
    <property type="entry name" value="F-box-like_dom_sf"/>
</dbReference>
<dbReference type="Proteomes" id="UP001341281">
    <property type="component" value="Chromosome 01"/>
</dbReference>
<dbReference type="InterPro" id="IPR053781">
    <property type="entry name" value="F-box_AtFBL13-like"/>
</dbReference>
<feature type="non-terminal residue" evidence="3">
    <location>
        <position position="1"/>
    </location>
</feature>
<dbReference type="Gene3D" id="1.20.1280.50">
    <property type="match status" value="1"/>
</dbReference>
<evidence type="ECO:0000313" key="4">
    <source>
        <dbReference type="Proteomes" id="UP001341281"/>
    </source>
</evidence>
<organism evidence="3 4">
    <name type="scientific">Paspalum notatum var. saurae</name>
    <dbReference type="NCBI Taxonomy" id="547442"/>
    <lineage>
        <taxon>Eukaryota</taxon>
        <taxon>Viridiplantae</taxon>
        <taxon>Streptophyta</taxon>
        <taxon>Embryophyta</taxon>
        <taxon>Tracheophyta</taxon>
        <taxon>Spermatophyta</taxon>
        <taxon>Magnoliopsida</taxon>
        <taxon>Liliopsida</taxon>
        <taxon>Poales</taxon>
        <taxon>Poaceae</taxon>
        <taxon>PACMAD clade</taxon>
        <taxon>Panicoideae</taxon>
        <taxon>Andropogonodae</taxon>
        <taxon>Paspaleae</taxon>
        <taxon>Paspalinae</taxon>
        <taxon>Paspalum</taxon>
    </lineage>
</organism>
<protein>
    <recommendedName>
        <fullName evidence="2">F-box domain-containing protein</fullName>
    </recommendedName>
</protein>
<dbReference type="InterPro" id="IPR053197">
    <property type="entry name" value="F-box_SCFL_complex_component"/>
</dbReference>
<dbReference type="PANTHER" id="PTHR34223:SF88">
    <property type="entry name" value="OS11G0200950 PROTEIN"/>
    <property type="match status" value="1"/>
</dbReference>
<keyword evidence="4" id="KW-1185">Reference proteome</keyword>
<proteinExistence type="predicted"/>
<dbReference type="InterPro" id="IPR032675">
    <property type="entry name" value="LRR_dom_sf"/>
</dbReference>
<gene>
    <name evidence="3" type="ORF">U9M48_004452</name>
</gene>
<dbReference type="InterPro" id="IPR001810">
    <property type="entry name" value="F-box_dom"/>
</dbReference>